<organism evidence="2 3">
    <name type="scientific">Nitrosomonas nitrosa</name>
    <dbReference type="NCBI Taxonomy" id="52442"/>
    <lineage>
        <taxon>Bacteria</taxon>
        <taxon>Pseudomonadati</taxon>
        <taxon>Pseudomonadota</taxon>
        <taxon>Betaproteobacteria</taxon>
        <taxon>Nitrosomonadales</taxon>
        <taxon>Nitrosomonadaceae</taxon>
        <taxon>Nitrosomonas</taxon>
    </lineage>
</organism>
<reference evidence="2" key="1">
    <citation type="submission" date="2021-02" db="EMBL/GenBank/DDBJ databases">
        <authorList>
            <person name="Han P."/>
        </authorList>
    </citation>
    <scope>NUCLEOTIDE SEQUENCE</scope>
    <source>
        <strain evidence="2">Nitrosomonas nitrosa 18-3D</strain>
    </source>
</reference>
<feature type="compositionally biased region" description="Basic and acidic residues" evidence="1">
    <location>
        <begin position="10"/>
        <end position="22"/>
    </location>
</feature>
<feature type="compositionally biased region" description="Polar residues" evidence="1">
    <location>
        <begin position="23"/>
        <end position="40"/>
    </location>
</feature>
<proteinExistence type="predicted"/>
<protein>
    <submittedName>
        <fullName evidence="2">Uncharacterized protein</fullName>
    </submittedName>
</protein>
<accession>A0A8H9D8W1</accession>
<dbReference type="EMBL" id="CAJNAP010000012">
    <property type="protein sequence ID" value="CAE6502863.1"/>
    <property type="molecule type" value="Genomic_DNA"/>
</dbReference>
<sequence>MIFSALPPEMKARPQEQFEQRQARWNTPSQRQNQDFDLSM</sequence>
<evidence type="ECO:0000313" key="3">
    <source>
        <dbReference type="Proteomes" id="UP000601736"/>
    </source>
</evidence>
<gene>
    <name evidence="2" type="ORF">NMYAN_20277</name>
</gene>
<dbReference type="AlphaFoldDB" id="A0A8H9D8W1"/>
<name>A0A8H9D8W1_9PROT</name>
<dbReference type="Proteomes" id="UP000601736">
    <property type="component" value="Unassembled WGS sequence"/>
</dbReference>
<evidence type="ECO:0000256" key="1">
    <source>
        <dbReference type="SAM" id="MobiDB-lite"/>
    </source>
</evidence>
<feature type="region of interest" description="Disordered" evidence="1">
    <location>
        <begin position="1"/>
        <end position="40"/>
    </location>
</feature>
<evidence type="ECO:0000313" key="2">
    <source>
        <dbReference type="EMBL" id="CAE6502863.1"/>
    </source>
</evidence>
<comment type="caution">
    <text evidence="2">The sequence shown here is derived from an EMBL/GenBank/DDBJ whole genome shotgun (WGS) entry which is preliminary data.</text>
</comment>